<name>A0A0M6Y9V3_9HYPH</name>
<dbReference type="SUPFAM" id="SSF48695">
    <property type="entry name" value="Multiheme cytochromes"/>
    <property type="match status" value="2"/>
</dbReference>
<keyword evidence="2" id="KW-1133">Transmembrane helix</keyword>
<feature type="transmembrane region" description="Helical" evidence="2">
    <location>
        <begin position="99"/>
        <end position="120"/>
    </location>
</feature>
<keyword evidence="2" id="KW-0812">Transmembrane</keyword>
<evidence type="ECO:0000256" key="2">
    <source>
        <dbReference type="SAM" id="Phobius"/>
    </source>
</evidence>
<evidence type="ECO:0000313" key="4">
    <source>
        <dbReference type="Proteomes" id="UP000048926"/>
    </source>
</evidence>
<dbReference type="Gene3D" id="3.90.10.10">
    <property type="entry name" value="Cytochrome C3"/>
    <property type="match status" value="1"/>
</dbReference>
<dbReference type="InterPro" id="IPR036280">
    <property type="entry name" value="Multihaem_cyt_sf"/>
</dbReference>
<evidence type="ECO:0000313" key="3">
    <source>
        <dbReference type="EMBL" id="CTQ45791.1"/>
    </source>
</evidence>
<dbReference type="EMBL" id="CXST01000002">
    <property type="protein sequence ID" value="CTQ45791.1"/>
    <property type="molecule type" value="Genomic_DNA"/>
</dbReference>
<evidence type="ECO:0000256" key="1">
    <source>
        <dbReference type="SAM" id="MobiDB-lite"/>
    </source>
</evidence>
<dbReference type="AlphaFoldDB" id="A0A0M6Y9V3"/>
<keyword evidence="2" id="KW-0472">Membrane</keyword>
<organism evidence="3 4">
    <name type="scientific">Roseibium aggregatum</name>
    <dbReference type="NCBI Taxonomy" id="187304"/>
    <lineage>
        <taxon>Bacteria</taxon>
        <taxon>Pseudomonadati</taxon>
        <taxon>Pseudomonadota</taxon>
        <taxon>Alphaproteobacteria</taxon>
        <taxon>Hyphomicrobiales</taxon>
        <taxon>Stappiaceae</taxon>
        <taxon>Roseibium</taxon>
    </lineage>
</organism>
<feature type="region of interest" description="Disordered" evidence="1">
    <location>
        <begin position="671"/>
        <end position="697"/>
    </location>
</feature>
<gene>
    <name evidence="3" type="ORF">LAL4801_04246</name>
</gene>
<dbReference type="Gene3D" id="1.10.780.10">
    <property type="entry name" value="Hydroxylamine Oxidoreductase, Chain A, domain 1"/>
    <property type="match status" value="1"/>
</dbReference>
<dbReference type="Proteomes" id="UP000048926">
    <property type="component" value="Unassembled WGS sequence"/>
</dbReference>
<feature type="compositionally biased region" description="Polar residues" evidence="1">
    <location>
        <begin position="679"/>
        <end position="690"/>
    </location>
</feature>
<proteinExistence type="predicted"/>
<keyword evidence="4" id="KW-1185">Reference proteome</keyword>
<feature type="region of interest" description="Disordered" evidence="1">
    <location>
        <begin position="524"/>
        <end position="565"/>
    </location>
</feature>
<reference evidence="4" key="1">
    <citation type="submission" date="2015-07" db="EMBL/GenBank/DDBJ databases">
        <authorList>
            <person name="Rodrigo-Torres Lidia"/>
            <person name="Arahal R.David."/>
        </authorList>
    </citation>
    <scope>NUCLEOTIDE SEQUENCE [LARGE SCALE GENOMIC DNA]</scope>
    <source>
        <strain evidence="4">CECT 4801</strain>
    </source>
</reference>
<dbReference type="STRING" id="187304.B0E33_02655"/>
<protein>
    <submittedName>
        <fullName evidence="3">Doubled CXXCH domain protein</fullName>
    </submittedName>
</protein>
<accession>A0A0M6Y9V3</accession>
<sequence length="880" mass="94008">MSLLRRIGVQERHYERPQDDWVCGHLADGCPCRLGPDRKGNCRAGPACLPVQDGDRWICRRSSQESGPCEDGPLPDGSCCLNQEPCVPKPSLRKRRRRAAVWLTALTAGLVAIILSGGVAKNYLMPGRLAAQHANLTDCQSCHADARPQGLGWLHGLAATAAGPKQTAALCTTCHDVGSQPFTAHTTPVEQLRQMTPARTAEVGTGRDQSWTNRIKFSLPMAGQTQGSADAGSQNIYCATCHQEHQGSLGKLTEVSNDRCQTCHVEKFGRFEDSHPQFAGYPFYQRTSIIFDHKSHFGKHFPDTAEKPDGAGKVPAMCETCHEAGNDGRYMAVRDFEGMCATCHSGDILGQTIVSGPKGTNFLSVPGLDVETLAERGIDVGSWPERSEAGITPFMRALLALVLDGRDIVGEVSDLDLLDLREADEDALARVQTLAWAVKQLLANIERDGLPAAMGAGAVDSETMTDHRQMALMVGVMPHDVIAAANREWLPDLAQDLARHADGTPTRAFEEARQEVEENEAVQAEEAASDTLSGLDDSDILAGTDDATSEGHGTDSLILGGGTDDGAELASEDLLQAPAGADDALAGKTDTDDDILADEGSLVEDGLAIADDAGADVSDGLDILAEDDASSSSDGDALLGQPAGGEEILAGDDILAGEDILAADEGGTSLLSDAAEPVDTSTATDAPSAQTREEPFDPENWALYGGWYRQDHTIRYRPTGHEDPFLKTWLDYSSHAATDQEKALRNPVFASLSDPGAVGRCTKCHSVDTAGVEKAVRWHPFDPAQVTTRFTRFSHDPHISAVGTEGCVTCHALTTGADTYLKSYEQGDPTIHAPNFTPIDKATCATCHTERAAGEECTLCHQYHTGGFSLPLVRTEVPKE</sequence>